<accession>A0ABN3IZ56</accession>
<reference evidence="1 2" key="1">
    <citation type="journal article" date="2019" name="Int. J. Syst. Evol. Microbiol.">
        <title>The Global Catalogue of Microorganisms (GCM) 10K type strain sequencing project: providing services to taxonomists for standard genome sequencing and annotation.</title>
        <authorList>
            <consortium name="The Broad Institute Genomics Platform"/>
            <consortium name="The Broad Institute Genome Sequencing Center for Infectious Disease"/>
            <person name="Wu L."/>
            <person name="Ma J."/>
        </authorList>
    </citation>
    <scope>NUCLEOTIDE SEQUENCE [LARGE SCALE GENOMIC DNA]</scope>
    <source>
        <strain evidence="1 2">JCM 4358</strain>
    </source>
</reference>
<name>A0ABN3IZ56_9ACTN</name>
<sequence length="72" mass="7062">MGGPVGGVGQIRVGGAVLGGDVDSGSLYGGHGCAASLRGLGQGPVRVTGRITGIVTRRFPGHFAHPSQAVQP</sequence>
<keyword evidence="2" id="KW-1185">Reference proteome</keyword>
<organism evidence="1 2">
    <name type="scientific">Streptomyces coeruleofuscus</name>
    <dbReference type="NCBI Taxonomy" id="66879"/>
    <lineage>
        <taxon>Bacteria</taxon>
        <taxon>Bacillati</taxon>
        <taxon>Actinomycetota</taxon>
        <taxon>Actinomycetes</taxon>
        <taxon>Kitasatosporales</taxon>
        <taxon>Streptomycetaceae</taxon>
        <taxon>Streptomyces</taxon>
    </lineage>
</organism>
<dbReference type="Proteomes" id="UP001499986">
    <property type="component" value="Unassembled WGS sequence"/>
</dbReference>
<proteinExistence type="predicted"/>
<evidence type="ECO:0000313" key="2">
    <source>
        <dbReference type="Proteomes" id="UP001499986"/>
    </source>
</evidence>
<protein>
    <submittedName>
        <fullName evidence="1">Uncharacterized protein</fullName>
    </submittedName>
</protein>
<comment type="caution">
    <text evidence="1">The sequence shown here is derived from an EMBL/GenBank/DDBJ whole genome shotgun (WGS) entry which is preliminary data.</text>
</comment>
<evidence type="ECO:0000313" key="1">
    <source>
        <dbReference type="EMBL" id="GAA2416746.1"/>
    </source>
</evidence>
<dbReference type="EMBL" id="BAAASE010000009">
    <property type="protein sequence ID" value="GAA2416746.1"/>
    <property type="molecule type" value="Genomic_DNA"/>
</dbReference>
<gene>
    <name evidence="1" type="ORF">GCM10010255_64470</name>
</gene>